<dbReference type="PROSITE" id="PS01272">
    <property type="entry name" value="GCKR"/>
    <property type="match status" value="1"/>
</dbReference>
<evidence type="ECO:0000256" key="12">
    <source>
        <dbReference type="ARBA" id="ARBA00084049"/>
    </source>
</evidence>
<dbReference type="GO" id="GO:0016803">
    <property type="term" value="F:ether hydrolase activity"/>
    <property type="evidence" value="ECO:0007669"/>
    <property type="project" value="TreeGrafter"/>
</dbReference>
<dbReference type="NCBIfam" id="NF003915">
    <property type="entry name" value="PRK05441.1"/>
    <property type="match status" value="1"/>
</dbReference>
<dbReference type="GO" id="GO:0097173">
    <property type="term" value="P:N-acetylmuramic acid catabolic process"/>
    <property type="evidence" value="ECO:0007669"/>
    <property type="project" value="UniProtKB-UniPathway"/>
</dbReference>
<evidence type="ECO:0000259" key="14">
    <source>
        <dbReference type="PROSITE" id="PS51464"/>
    </source>
</evidence>
<name>A0A857JND0_9ALTE</name>
<keyword evidence="3 13" id="KW-0119">Carbohydrate metabolism</keyword>
<dbReference type="Pfam" id="PF22645">
    <property type="entry name" value="GKRP_SIS_N"/>
    <property type="match status" value="1"/>
</dbReference>
<dbReference type="FunFam" id="1.10.8.1080:FF:000001">
    <property type="entry name" value="N-acetylmuramic acid 6-phosphate etherase"/>
    <property type="match status" value="1"/>
</dbReference>
<evidence type="ECO:0000256" key="6">
    <source>
        <dbReference type="ARBA" id="ARBA00060532"/>
    </source>
</evidence>
<dbReference type="InterPro" id="IPR046348">
    <property type="entry name" value="SIS_dom_sf"/>
</dbReference>
<evidence type="ECO:0000256" key="3">
    <source>
        <dbReference type="ARBA" id="ARBA00023277"/>
    </source>
</evidence>
<dbReference type="KEGG" id="pmes:FX988_02878"/>
<dbReference type="UniPathway" id="UPA00544"/>
<evidence type="ECO:0000256" key="9">
    <source>
        <dbReference type="ARBA" id="ARBA00067056"/>
    </source>
</evidence>
<dbReference type="GO" id="GO:0046348">
    <property type="term" value="P:amino sugar catabolic process"/>
    <property type="evidence" value="ECO:0007669"/>
    <property type="project" value="InterPro"/>
</dbReference>
<dbReference type="SUPFAM" id="SSF53697">
    <property type="entry name" value="SIS domain"/>
    <property type="match status" value="1"/>
</dbReference>
<dbReference type="EC" id="4.2.1.126" evidence="9 13"/>
<dbReference type="PANTHER" id="PTHR10088:SF5">
    <property type="entry name" value="N-ACETYLMURAMIC ACID 6-PHOSPHATE ETHERASE"/>
    <property type="match status" value="1"/>
</dbReference>
<evidence type="ECO:0000256" key="4">
    <source>
        <dbReference type="ARBA" id="ARBA00037880"/>
    </source>
</evidence>
<dbReference type="Pfam" id="PF20741">
    <property type="entry name" value="GKRP-like_C"/>
    <property type="match status" value="1"/>
</dbReference>
<dbReference type="OrthoDB" id="9813395at2"/>
<feature type="active site" description="Proton donor" evidence="13">
    <location>
        <position position="90"/>
    </location>
</feature>
<dbReference type="PROSITE" id="PS51464">
    <property type="entry name" value="SIS"/>
    <property type="match status" value="1"/>
</dbReference>
<evidence type="ECO:0000256" key="2">
    <source>
        <dbReference type="ARBA" id="ARBA00023239"/>
    </source>
</evidence>
<evidence type="ECO:0000256" key="10">
    <source>
        <dbReference type="ARBA" id="ARBA00070061"/>
    </source>
</evidence>
<dbReference type="NCBIfam" id="NF009222">
    <property type="entry name" value="PRK12570.1"/>
    <property type="match status" value="1"/>
</dbReference>
<dbReference type="GO" id="GO:0097175">
    <property type="term" value="P:1,6-anhydro-N-acetyl-beta-muramic acid catabolic process"/>
    <property type="evidence" value="ECO:0007669"/>
    <property type="project" value="UniProtKB-UniRule"/>
</dbReference>
<evidence type="ECO:0000256" key="1">
    <source>
        <dbReference type="ARBA" id="ARBA00011738"/>
    </source>
</evidence>
<dbReference type="FunFam" id="3.40.50.10490:FF:000014">
    <property type="entry name" value="N-acetylmuramic acid 6-phosphate etherase"/>
    <property type="match status" value="1"/>
</dbReference>
<dbReference type="PANTHER" id="PTHR10088">
    <property type="entry name" value="GLUCOKINASE REGULATORY PROTEIN"/>
    <property type="match status" value="1"/>
</dbReference>
<dbReference type="AlphaFoldDB" id="A0A857JND0"/>
<dbReference type="InterPro" id="IPR001347">
    <property type="entry name" value="SIS_dom"/>
</dbReference>
<comment type="pathway">
    <text evidence="4 13">Cell wall biogenesis; peptidoglycan recycling.</text>
</comment>
<dbReference type="UniPathway" id="UPA00343"/>
<dbReference type="Proteomes" id="UP000464524">
    <property type="component" value="Chromosome"/>
</dbReference>
<evidence type="ECO:0000313" key="16">
    <source>
        <dbReference type="Proteomes" id="UP000464524"/>
    </source>
</evidence>
<dbReference type="HAMAP" id="MF_00068">
    <property type="entry name" value="MurQ"/>
    <property type="match status" value="1"/>
</dbReference>
<dbReference type="GO" id="GO:0009254">
    <property type="term" value="P:peptidoglycan turnover"/>
    <property type="evidence" value="ECO:0007669"/>
    <property type="project" value="UniProtKB-UniRule"/>
</dbReference>
<evidence type="ECO:0000256" key="7">
    <source>
        <dbReference type="ARBA" id="ARBA00060595"/>
    </source>
</evidence>
<organism evidence="15 16">
    <name type="scientific">Paraglaciecola mesophila</name>
    <dbReference type="NCBI Taxonomy" id="197222"/>
    <lineage>
        <taxon>Bacteria</taxon>
        <taxon>Pseudomonadati</taxon>
        <taxon>Pseudomonadota</taxon>
        <taxon>Gammaproteobacteria</taxon>
        <taxon>Alteromonadales</taxon>
        <taxon>Alteromonadaceae</taxon>
        <taxon>Paraglaciecola</taxon>
    </lineage>
</organism>
<evidence type="ECO:0000256" key="8">
    <source>
        <dbReference type="ARBA" id="ARBA00061234"/>
    </source>
</evidence>
<dbReference type="GO" id="GO:0016835">
    <property type="term" value="F:carbon-oxygen lyase activity"/>
    <property type="evidence" value="ECO:0007669"/>
    <property type="project" value="UniProtKB-UniRule"/>
</dbReference>
<protein>
    <recommendedName>
        <fullName evidence="10 13">N-acetylmuramic acid 6-phosphate etherase</fullName>
        <shortName evidence="13">MurNAc-6-P etherase</shortName>
        <ecNumber evidence="9 13">4.2.1.126</ecNumber>
    </recommendedName>
    <alternativeName>
        <fullName evidence="12 13">N-acetylmuramic acid 6-phosphate hydrolase</fullName>
    </alternativeName>
    <alternativeName>
        <fullName evidence="11 13">N-acetylmuramic acid 6-phosphate lyase</fullName>
    </alternativeName>
</protein>
<accession>A0A857JND0</accession>
<dbReference type="Gene3D" id="1.10.8.1080">
    <property type="match status" value="1"/>
</dbReference>
<reference evidence="15 16" key="1">
    <citation type="submission" date="2019-12" db="EMBL/GenBank/DDBJ databases">
        <title>Genome sequencing and assembly of endphytes of Porphyra tenera.</title>
        <authorList>
            <person name="Park J.M."/>
            <person name="Shin R."/>
            <person name="Jo S.H."/>
        </authorList>
    </citation>
    <scope>NUCLEOTIDE SEQUENCE [LARGE SCALE GENOMIC DNA]</scope>
    <source>
        <strain evidence="15 16">GPM4</strain>
    </source>
</reference>
<comment type="similarity">
    <text evidence="8 13">Belongs to the GCKR-like family. MurNAc-6-P etherase subfamily.</text>
</comment>
<feature type="domain" description="SIS" evidence="14">
    <location>
        <begin position="62"/>
        <end position="225"/>
    </location>
</feature>
<comment type="pathway">
    <text evidence="6 13">Amino-sugar metabolism; N-acetylmuramate degradation.</text>
</comment>
<dbReference type="InterPro" id="IPR040190">
    <property type="entry name" value="MURQ/GCKR"/>
</dbReference>
<comment type="function">
    <text evidence="13">Specifically catalyzes the cleavage of the D-lactyl ether substituent of MurNAc 6-phosphate, producing GlcNAc 6-phosphate and D-lactate. Together with AnmK, is also required for the utilization of anhydro-N-acetylmuramic acid (anhMurNAc) either imported from the medium or derived from its own cell wall murein, and thus plays a role in cell wall recycling.</text>
</comment>
<evidence type="ECO:0000256" key="13">
    <source>
        <dbReference type="HAMAP-Rule" id="MF_00068"/>
    </source>
</evidence>
<dbReference type="InterPro" id="IPR005488">
    <property type="entry name" value="Etherase_MurQ"/>
</dbReference>
<evidence type="ECO:0000313" key="15">
    <source>
        <dbReference type="EMBL" id="QHJ12620.1"/>
    </source>
</evidence>
<evidence type="ECO:0000256" key="11">
    <source>
        <dbReference type="ARBA" id="ARBA00077905"/>
    </source>
</evidence>
<keyword evidence="16" id="KW-1185">Reference proteome</keyword>
<sequence>MTQLNLLSELNSIASEGRNTDTLDIDTLPTLAILEKINQEDHKVAGAVNDALSDIALGVDAIVSSFNQGGRLIYMGAGTSGRLGILDAVECMPTFSVPEGMVIGLIAGGENAVIHAVEGAEDDREKGIADLKALNFNQKDVLVGIAASGRTPYVAAGLEYAKQCKGQTIALSCNPNSVIGQIADIDICAQVGPEVLTGSTRLKSGTAQKLILNMLSTASMIRIGKTYQNLMVDVKASNQKLHARAVRIVMQATDCDEQLAYNALEQANNEVKVAILMLLTHVNAQQARETLSKEKGFLRNAVSQEPR</sequence>
<dbReference type="InterPro" id="IPR005486">
    <property type="entry name" value="Glucokinase_regulatory_CS"/>
</dbReference>
<dbReference type="EMBL" id="CP047656">
    <property type="protein sequence ID" value="QHJ12620.1"/>
    <property type="molecule type" value="Genomic_DNA"/>
</dbReference>
<comment type="miscellaneous">
    <text evidence="13">A lyase-type mechanism (elimination/hydration) is suggested for the cleavage of the lactyl ether bond of MurNAc 6-phosphate, with the formation of an alpha,beta-unsaturated aldehyde intermediate with (E)-stereochemistry, followed by the syn addition of water to give product.</text>
</comment>
<proteinExistence type="inferred from homology"/>
<dbReference type="CDD" id="cd05007">
    <property type="entry name" value="SIS_Etherase"/>
    <property type="match status" value="1"/>
</dbReference>
<comment type="subunit">
    <text evidence="1 13">Homodimer.</text>
</comment>
<feature type="active site" evidence="13">
    <location>
        <position position="121"/>
    </location>
</feature>
<gene>
    <name evidence="13" type="primary">murQ</name>
    <name evidence="15" type="ORF">FX988_02878</name>
</gene>
<keyword evidence="2 13" id="KW-0456">Lyase</keyword>
<dbReference type="UniPathway" id="UPA00342"/>
<dbReference type="Gene3D" id="3.40.50.10490">
    <property type="entry name" value="Glucose-6-phosphate isomerase like protein, domain 1"/>
    <property type="match status" value="1"/>
</dbReference>
<comment type="pathway">
    <text evidence="7 13">Amino-sugar metabolism; 1,6-anhydro-N-acetylmuramate degradation.</text>
</comment>
<comment type="catalytic activity">
    <reaction evidence="5 13">
        <text>N-acetyl-D-muramate 6-phosphate + H2O = N-acetyl-D-glucosamine 6-phosphate + (R)-lactate</text>
        <dbReference type="Rhea" id="RHEA:26410"/>
        <dbReference type="ChEBI" id="CHEBI:15377"/>
        <dbReference type="ChEBI" id="CHEBI:16004"/>
        <dbReference type="ChEBI" id="CHEBI:57513"/>
        <dbReference type="ChEBI" id="CHEBI:58722"/>
        <dbReference type="EC" id="4.2.1.126"/>
    </reaction>
</comment>
<evidence type="ECO:0000256" key="5">
    <source>
        <dbReference type="ARBA" id="ARBA00051747"/>
    </source>
</evidence>
<dbReference type="NCBIfam" id="TIGR00274">
    <property type="entry name" value="N-acetylmuramic acid 6-phosphate etherase"/>
    <property type="match status" value="1"/>
</dbReference>
<dbReference type="GO" id="GO:0097367">
    <property type="term" value="F:carbohydrate derivative binding"/>
    <property type="evidence" value="ECO:0007669"/>
    <property type="project" value="InterPro"/>
</dbReference>
<dbReference type="RefSeq" id="WP_160180812.1">
    <property type="nucleotide sequence ID" value="NZ_CP047656.1"/>
</dbReference>